<proteinExistence type="predicted"/>
<dbReference type="RefSeq" id="WP_279964372.1">
    <property type="nucleotide sequence ID" value="NZ_CP122537.1"/>
</dbReference>
<feature type="coiled-coil region" evidence="1">
    <location>
        <begin position="64"/>
        <end position="185"/>
    </location>
</feature>
<name>A0ABY8L8S9_9RHOB</name>
<gene>
    <name evidence="2" type="ORF">P8627_12095</name>
</gene>
<accession>A0ABY8L8S9</accession>
<evidence type="ECO:0000313" key="3">
    <source>
        <dbReference type="Proteomes" id="UP001243420"/>
    </source>
</evidence>
<sequence length="401" mass="43739">MSDPKITCPDCGADVPLTESLAGPLLERTRVEAEARQKQALAAQKQAIETAAAAAAEAAQAARLAELQEAAQARDAEMAELKRQGLAREAKLAEAQKAQAEALRREAQLREREREMDLEIQKQVAAATEIARKKLAAEAEALAAERLQAAQAAQALKLAEKDQQMDVLRRQIDMLNRKIEQGSQQRQGEAAEIVLEDQLGRAFPADAIEPVGKGVRGADCLQRVSGAGTIIWESKRAANWSKDWLPKLRDDMRGAGADVAVLVSEARPEGAENFALVDGVWVCAPRFAVPLAHALREGLTKMAEAKGAREGQATKTQMLYDYLTGPQFRGRIEAVVEPFEAMQDALRREKKQMTAQWAMREKQLDKAIEAMMGMYGDVRGIAGAAIAEIEALEPQLLEEGE</sequence>
<reference evidence="2 3" key="1">
    <citation type="submission" date="2023-04" db="EMBL/GenBank/DDBJ databases">
        <title>Jannaschia ovalis sp. nov., a marine bacterium isolated from sea tidal flat.</title>
        <authorList>
            <person name="Kwon D.Y."/>
            <person name="Kim J.-J."/>
        </authorList>
    </citation>
    <scope>NUCLEOTIDE SEQUENCE [LARGE SCALE GENOMIC DNA]</scope>
    <source>
        <strain evidence="2 3">GRR-S6-38</strain>
    </source>
</reference>
<dbReference type="Proteomes" id="UP001243420">
    <property type="component" value="Chromosome"/>
</dbReference>
<keyword evidence="1" id="KW-0175">Coiled coil</keyword>
<evidence type="ECO:0000313" key="2">
    <source>
        <dbReference type="EMBL" id="WGH77769.1"/>
    </source>
</evidence>
<dbReference type="InterPro" id="IPR019219">
    <property type="entry name" value="DUF2130"/>
</dbReference>
<dbReference type="Pfam" id="PF09903">
    <property type="entry name" value="DUF2130"/>
    <property type="match status" value="1"/>
</dbReference>
<organism evidence="2 3">
    <name type="scientific">Jannaschia ovalis</name>
    <dbReference type="NCBI Taxonomy" id="3038773"/>
    <lineage>
        <taxon>Bacteria</taxon>
        <taxon>Pseudomonadati</taxon>
        <taxon>Pseudomonadota</taxon>
        <taxon>Alphaproteobacteria</taxon>
        <taxon>Rhodobacterales</taxon>
        <taxon>Roseobacteraceae</taxon>
        <taxon>Jannaschia</taxon>
    </lineage>
</organism>
<protein>
    <submittedName>
        <fullName evidence="2">DUF2130 domain-containing protein</fullName>
    </submittedName>
</protein>
<evidence type="ECO:0000256" key="1">
    <source>
        <dbReference type="SAM" id="Coils"/>
    </source>
</evidence>
<keyword evidence="3" id="KW-1185">Reference proteome</keyword>
<dbReference type="EMBL" id="CP122537">
    <property type="protein sequence ID" value="WGH77769.1"/>
    <property type="molecule type" value="Genomic_DNA"/>
</dbReference>